<evidence type="ECO:0000256" key="2">
    <source>
        <dbReference type="SAM" id="Phobius"/>
    </source>
</evidence>
<keyword evidence="2" id="KW-1133">Transmembrane helix</keyword>
<dbReference type="EMBL" id="FUKP01000066">
    <property type="protein sequence ID" value="SJN34296.1"/>
    <property type="molecule type" value="Genomic_DNA"/>
</dbReference>
<keyword evidence="2" id="KW-0812">Transmembrane</keyword>
<proteinExistence type="predicted"/>
<feature type="compositionally biased region" description="Gly residues" evidence="1">
    <location>
        <begin position="13"/>
        <end position="28"/>
    </location>
</feature>
<keyword evidence="2" id="KW-0472">Membrane</keyword>
<feature type="transmembrane region" description="Helical" evidence="2">
    <location>
        <begin position="235"/>
        <end position="251"/>
    </location>
</feature>
<feature type="transmembrane region" description="Helical" evidence="2">
    <location>
        <begin position="209"/>
        <end position="229"/>
    </location>
</feature>
<evidence type="ECO:0000313" key="4">
    <source>
        <dbReference type="Proteomes" id="UP000196230"/>
    </source>
</evidence>
<evidence type="ECO:0000313" key="3">
    <source>
        <dbReference type="EMBL" id="SJN34296.1"/>
    </source>
</evidence>
<feature type="transmembrane region" description="Helical" evidence="2">
    <location>
        <begin position="177"/>
        <end position="197"/>
    </location>
</feature>
<evidence type="ECO:0000256" key="1">
    <source>
        <dbReference type="SAM" id="MobiDB-lite"/>
    </source>
</evidence>
<sequence>MSENQDRPTYGQEYGGANAGAYGSGGDGQEYRAGSEYGQNPYGQNPYGGPQGQPGAPGQQPQQWQQPQQGAFPPPPGGPGWNGPSGQQWGPQQPWGQPGQQWGGPVQEPVRPTSITVAFWLIIAAAVVMVGSTLAGAFALTTPEGKALVEDVTRQQVEASGLTGTEAEQMMQTTMDLMPGFMTAFALVALVLYLLVAFKIRSGSRPARIVGTVLAALSLLMMLTSLLGGMPGLEIVWVLLGVGGIVMAYRPDSTEYMRQRAWAKTMRVK</sequence>
<accession>A0A1R4JQL2</accession>
<feature type="compositionally biased region" description="Low complexity" evidence="1">
    <location>
        <begin position="38"/>
        <end position="71"/>
    </location>
</feature>
<organism evidence="3 4">
    <name type="scientific">Micrococcus lylae</name>
    <dbReference type="NCBI Taxonomy" id="1273"/>
    <lineage>
        <taxon>Bacteria</taxon>
        <taxon>Bacillati</taxon>
        <taxon>Actinomycetota</taxon>
        <taxon>Actinomycetes</taxon>
        <taxon>Micrococcales</taxon>
        <taxon>Micrococcaceae</taxon>
        <taxon>Micrococcus</taxon>
    </lineage>
</organism>
<protein>
    <submittedName>
        <fullName evidence="3">Uncharacterized protein</fullName>
    </submittedName>
</protein>
<dbReference type="AlphaFoldDB" id="A0A1R4JQL2"/>
<gene>
    <name evidence="3" type="ORF">FM125_10035</name>
</gene>
<feature type="compositionally biased region" description="Low complexity" evidence="1">
    <location>
        <begin position="82"/>
        <end position="105"/>
    </location>
</feature>
<feature type="region of interest" description="Disordered" evidence="1">
    <location>
        <begin position="1"/>
        <end position="108"/>
    </location>
</feature>
<reference evidence="3 4" key="1">
    <citation type="submission" date="2017-02" db="EMBL/GenBank/DDBJ databases">
        <authorList>
            <person name="Peterson S.W."/>
        </authorList>
    </citation>
    <scope>NUCLEOTIDE SEQUENCE [LARGE SCALE GENOMIC DNA]</scope>
    <source>
        <strain evidence="3 4">2B3F</strain>
    </source>
</reference>
<dbReference type="RefSeq" id="WP_087134501.1">
    <property type="nucleotide sequence ID" value="NZ_FUKP01000066.1"/>
</dbReference>
<feature type="transmembrane region" description="Helical" evidence="2">
    <location>
        <begin position="117"/>
        <end position="140"/>
    </location>
</feature>
<dbReference type="Proteomes" id="UP000196230">
    <property type="component" value="Unassembled WGS sequence"/>
</dbReference>
<name>A0A1R4JQL2_9MICC</name>